<dbReference type="Proteomes" id="UP000189670">
    <property type="component" value="Unassembled WGS sequence"/>
</dbReference>
<organism evidence="1 2">
    <name type="scientific">Candidatus Magnetoglobus multicellularis str. Araruama</name>
    <dbReference type="NCBI Taxonomy" id="890399"/>
    <lineage>
        <taxon>Bacteria</taxon>
        <taxon>Pseudomonadati</taxon>
        <taxon>Thermodesulfobacteriota</taxon>
        <taxon>Desulfobacteria</taxon>
        <taxon>Desulfobacterales</taxon>
        <taxon>Desulfobacteraceae</taxon>
        <taxon>Candidatus Magnetoglobus</taxon>
    </lineage>
</organism>
<evidence type="ECO:0000313" key="2">
    <source>
        <dbReference type="Proteomes" id="UP000189670"/>
    </source>
</evidence>
<dbReference type="AlphaFoldDB" id="A0A1V1P3V6"/>
<proteinExistence type="predicted"/>
<evidence type="ECO:0000313" key="1">
    <source>
        <dbReference type="EMBL" id="ETR69483.1"/>
    </source>
</evidence>
<protein>
    <submittedName>
        <fullName evidence="1">Uncharacterized protein</fullName>
    </submittedName>
</protein>
<accession>A0A1V1P3V6</accession>
<sequence>MIIFFSMIKIKTKQFRELHMKHLKQLTLFITIMSIFSTGLYAGEIIGDIDQNNQIDVTEAIYALQVSSGLRTQMSNVQIDSGVSNMGKSHENIEILHKLGRLPKLIEIIVKTGSNQIFHSKWISTSDGKGMLICKYIDHNQMMNVRFRENTDEIGRHQTGDSDAQYYFVESDSEKIIFKRGQIYGDYVPPNIMEIFWIVQ</sequence>
<reference evidence="2" key="1">
    <citation type="submission" date="2012-11" db="EMBL/GenBank/DDBJ databases">
        <authorList>
            <person name="Lucero-Rivera Y.E."/>
            <person name="Tovar-Ramirez D."/>
        </authorList>
    </citation>
    <scope>NUCLEOTIDE SEQUENCE [LARGE SCALE GENOMIC DNA]</scope>
    <source>
        <strain evidence="2">Araruama</strain>
    </source>
</reference>
<comment type="caution">
    <text evidence="1">The sequence shown here is derived from an EMBL/GenBank/DDBJ whole genome shotgun (WGS) entry which is preliminary data.</text>
</comment>
<gene>
    <name evidence="1" type="ORF">OMM_03903</name>
</gene>
<name>A0A1V1P3V6_9BACT</name>
<dbReference type="EMBL" id="ATBP01000631">
    <property type="protein sequence ID" value="ETR69483.1"/>
    <property type="molecule type" value="Genomic_DNA"/>
</dbReference>